<gene>
    <name evidence="1" type="ORF">LEP1GSC050_4142</name>
</gene>
<keyword evidence="2" id="KW-1185">Reference proteome</keyword>
<evidence type="ECO:0000313" key="2">
    <source>
        <dbReference type="Proteomes" id="UP000015454"/>
    </source>
</evidence>
<dbReference type="Proteomes" id="UP000015454">
    <property type="component" value="Unassembled WGS sequence"/>
</dbReference>
<accession>T0F8K5</accession>
<organism evidence="1 2">
    <name type="scientific">Leptospira broomii serovar Hurstbridge str. 5399</name>
    <dbReference type="NCBI Taxonomy" id="1049789"/>
    <lineage>
        <taxon>Bacteria</taxon>
        <taxon>Pseudomonadati</taxon>
        <taxon>Spirochaetota</taxon>
        <taxon>Spirochaetia</taxon>
        <taxon>Leptospirales</taxon>
        <taxon>Leptospiraceae</taxon>
        <taxon>Leptospira</taxon>
    </lineage>
</organism>
<comment type="caution">
    <text evidence="1">The sequence shown here is derived from an EMBL/GenBank/DDBJ whole genome shotgun (WGS) entry which is preliminary data.</text>
</comment>
<name>T0F8K5_9LEPT</name>
<protein>
    <submittedName>
        <fullName evidence="1">Uncharacterized protein</fullName>
    </submittedName>
</protein>
<evidence type="ECO:0000313" key="1">
    <source>
        <dbReference type="EMBL" id="EQA43837.1"/>
    </source>
</evidence>
<proteinExistence type="predicted"/>
<reference evidence="1" key="1">
    <citation type="submission" date="2013-05" db="EMBL/GenBank/DDBJ databases">
        <authorList>
            <person name="Harkins D.M."/>
            <person name="Durkin A.S."/>
            <person name="Brinkac L.M."/>
            <person name="Haft D.H."/>
            <person name="Selengut J.D."/>
            <person name="Sanka R."/>
            <person name="DePew J."/>
            <person name="Purushe J."/>
            <person name="Hartskeerl R.A."/>
            <person name="Ahmed A."/>
            <person name="van der Linden H."/>
            <person name="Goris M.G.A."/>
            <person name="Vinetz J.M."/>
            <person name="Sutton G.G."/>
            <person name="Nierman W.C."/>
            <person name="Fouts D.E."/>
        </authorList>
    </citation>
    <scope>NUCLEOTIDE SEQUENCE [LARGE SCALE GENOMIC DNA]</scope>
    <source>
        <strain evidence="1">5399</strain>
    </source>
</reference>
<dbReference type="EMBL" id="AHMO02000008">
    <property type="protein sequence ID" value="EQA43837.1"/>
    <property type="molecule type" value="Genomic_DNA"/>
</dbReference>
<sequence>MFPKRTVFPFFGIWSRRKWWVTAIRIDQPILVMDEIISILENDQFGTADMLYRLIRLFSQFEVAIIYDIRLMSFHPANTL</sequence>
<dbReference type="AlphaFoldDB" id="T0F8K5"/>